<organism evidence="1 2">
    <name type="scientific">Prymnesium parvum</name>
    <name type="common">Toxic golden alga</name>
    <dbReference type="NCBI Taxonomy" id="97485"/>
    <lineage>
        <taxon>Eukaryota</taxon>
        <taxon>Haptista</taxon>
        <taxon>Haptophyta</taxon>
        <taxon>Prymnesiophyceae</taxon>
        <taxon>Prymnesiales</taxon>
        <taxon>Prymnesiaceae</taxon>
        <taxon>Prymnesium</taxon>
    </lineage>
</organism>
<accession>A0AB34K9I7</accession>
<evidence type="ECO:0000313" key="1">
    <source>
        <dbReference type="EMBL" id="KAL1529661.1"/>
    </source>
</evidence>
<reference evidence="1 2" key="1">
    <citation type="journal article" date="2024" name="Science">
        <title>Giant polyketide synthase enzymes in the biosynthesis of giant marine polyether toxins.</title>
        <authorList>
            <person name="Fallon T.R."/>
            <person name="Shende V.V."/>
            <person name="Wierzbicki I.H."/>
            <person name="Pendleton A.L."/>
            <person name="Watervoot N.F."/>
            <person name="Auber R.P."/>
            <person name="Gonzalez D.J."/>
            <person name="Wisecaver J.H."/>
            <person name="Moore B.S."/>
        </authorList>
    </citation>
    <scope>NUCLEOTIDE SEQUENCE [LARGE SCALE GENOMIC DNA]</scope>
    <source>
        <strain evidence="1 2">12B1</strain>
    </source>
</reference>
<sequence>MADALLAAVLSSSTPEAEKGQALNELLALGSPQLIPAIQALTAAPPPESLAAVLYAMTRELPIEILMRSFFHGEQSISHFRDDAGIATASELVRYCEDGEDDDGDSEKLSRSQLAMLALETENVLPTDQIRELVLAARALCDATAMIPKVCEQ</sequence>
<name>A0AB34K9I7_PRYPA</name>
<gene>
    <name evidence="1" type="ORF">AB1Y20_000602</name>
</gene>
<dbReference type="AlphaFoldDB" id="A0AB34K9I7"/>
<protein>
    <submittedName>
        <fullName evidence="1">Uncharacterized protein</fullName>
    </submittedName>
</protein>
<dbReference type="Proteomes" id="UP001515480">
    <property type="component" value="Unassembled WGS sequence"/>
</dbReference>
<dbReference type="EMBL" id="JBGBPQ010000001">
    <property type="protein sequence ID" value="KAL1529661.1"/>
    <property type="molecule type" value="Genomic_DNA"/>
</dbReference>
<comment type="caution">
    <text evidence="1">The sequence shown here is derived from an EMBL/GenBank/DDBJ whole genome shotgun (WGS) entry which is preliminary data.</text>
</comment>
<evidence type="ECO:0000313" key="2">
    <source>
        <dbReference type="Proteomes" id="UP001515480"/>
    </source>
</evidence>
<proteinExistence type="predicted"/>
<keyword evidence="2" id="KW-1185">Reference proteome</keyword>